<reference evidence="3" key="1">
    <citation type="submission" date="2016-01" db="EMBL/GenBank/DDBJ databases">
        <authorList>
            <person name="Gamez R.M."/>
            <person name="Rodriguez F."/>
            <person name="Bernal J.F."/>
            <person name="Agarwala R."/>
            <person name="Landsman D."/>
            <person name="Marino-Ramirez L."/>
        </authorList>
    </citation>
    <scope>NUCLEOTIDE SEQUENCE [LARGE SCALE GENOMIC DNA]</scope>
    <source>
        <strain evidence="3">Ps006</strain>
    </source>
</reference>
<evidence type="ECO:0000313" key="3">
    <source>
        <dbReference type="Proteomes" id="UP000067111"/>
    </source>
</evidence>
<dbReference type="EMBL" id="LRMR01000003">
    <property type="protein sequence ID" value="KWU52807.1"/>
    <property type="molecule type" value="Genomic_DNA"/>
</dbReference>
<dbReference type="InterPro" id="IPR022742">
    <property type="entry name" value="Hydrolase_4"/>
</dbReference>
<dbReference type="GeneID" id="97921578"/>
<name>A0A109FQH9_9PSED</name>
<dbReference type="Pfam" id="PF12146">
    <property type="entry name" value="Hydrolase_4"/>
    <property type="match status" value="1"/>
</dbReference>
<gene>
    <name evidence="2" type="ORF">AWV77_02755</name>
</gene>
<dbReference type="SUPFAM" id="SSF53474">
    <property type="entry name" value="alpha/beta-Hydrolases"/>
    <property type="match status" value="1"/>
</dbReference>
<evidence type="ECO:0000259" key="1">
    <source>
        <dbReference type="Pfam" id="PF12146"/>
    </source>
</evidence>
<sequence length="289" mass="30830">MRDSLSLLLGLFVLLPTLVLADAVSFTTHAVQFSNAGITLSGTALLPEHPAVGVVLVHGSGQEKRMMNFATLLAGHGIAVLTYDKRGVGQSEGVYVGPEVGTNNLDAANLQTLAGDANAAVAALSTQVAATALPIGLVGFSQAGWIIPIATEHNRAVSFMVLFSGPLLTTREQLRFQFLTQGKADFWTQYSEAQVRKHIAQDPDRYQFADTDPRNSLAKVAIPGLWLLGGKDLQTPAFLAVERLDAMKAKGKPFEYRLYPELGHNVSPGGAGPSVDDALQWLKGMKASH</sequence>
<dbReference type="OrthoDB" id="9765647at2"/>
<dbReference type="GO" id="GO:0052689">
    <property type="term" value="F:carboxylic ester hydrolase activity"/>
    <property type="evidence" value="ECO:0007669"/>
    <property type="project" value="TreeGrafter"/>
</dbReference>
<accession>A0A109FQH9</accession>
<organism evidence="2 3">
    <name type="scientific">Pseudomonas palleroniana</name>
    <dbReference type="NCBI Taxonomy" id="191390"/>
    <lineage>
        <taxon>Bacteria</taxon>
        <taxon>Pseudomonadati</taxon>
        <taxon>Pseudomonadota</taxon>
        <taxon>Gammaproteobacteria</taxon>
        <taxon>Pseudomonadales</taxon>
        <taxon>Pseudomonadaceae</taxon>
        <taxon>Pseudomonas</taxon>
    </lineage>
</organism>
<protein>
    <recommendedName>
        <fullName evidence="1">Serine aminopeptidase S33 domain-containing protein</fullName>
    </recommendedName>
</protein>
<proteinExistence type="predicted"/>
<dbReference type="InterPro" id="IPR029058">
    <property type="entry name" value="AB_hydrolase_fold"/>
</dbReference>
<dbReference type="Proteomes" id="UP000067111">
    <property type="component" value="Unassembled WGS sequence"/>
</dbReference>
<dbReference type="PANTHER" id="PTHR43265:SF1">
    <property type="entry name" value="ESTERASE ESTD"/>
    <property type="match status" value="1"/>
</dbReference>
<feature type="domain" description="Serine aminopeptidase S33" evidence="1">
    <location>
        <begin position="51"/>
        <end position="214"/>
    </location>
</feature>
<comment type="caution">
    <text evidence="2">The sequence shown here is derived from an EMBL/GenBank/DDBJ whole genome shotgun (WGS) entry which is preliminary data.</text>
</comment>
<dbReference type="RefSeq" id="WP_060752750.1">
    <property type="nucleotide sequence ID" value="NZ_CP092411.1"/>
</dbReference>
<dbReference type="InterPro" id="IPR053145">
    <property type="entry name" value="AB_hydrolase_Est10"/>
</dbReference>
<dbReference type="PANTHER" id="PTHR43265">
    <property type="entry name" value="ESTERASE ESTD"/>
    <property type="match status" value="1"/>
</dbReference>
<evidence type="ECO:0000313" key="2">
    <source>
        <dbReference type="EMBL" id="KWU52807.1"/>
    </source>
</evidence>
<dbReference type="AlphaFoldDB" id="A0A109FQH9"/>
<dbReference type="Gene3D" id="3.40.50.1820">
    <property type="entry name" value="alpha/beta hydrolase"/>
    <property type="match status" value="1"/>
</dbReference>